<evidence type="ECO:0000313" key="8">
    <source>
        <dbReference type="Proteomes" id="UP000037405"/>
    </source>
</evidence>
<dbReference type="AlphaFoldDB" id="A0A0M0GNA2"/>
<dbReference type="CDD" id="cd05466">
    <property type="entry name" value="PBP2_LTTR_substrate"/>
    <property type="match status" value="1"/>
</dbReference>
<dbReference type="GO" id="GO:0032993">
    <property type="term" value="C:protein-DNA complex"/>
    <property type="evidence" value="ECO:0007669"/>
    <property type="project" value="TreeGrafter"/>
</dbReference>
<dbReference type="PANTHER" id="PTHR30346">
    <property type="entry name" value="TRANSCRIPTIONAL DUAL REGULATOR HCAR-RELATED"/>
    <property type="match status" value="1"/>
</dbReference>
<dbReference type="GO" id="GO:0003677">
    <property type="term" value="F:DNA binding"/>
    <property type="evidence" value="ECO:0007669"/>
    <property type="project" value="UniProtKB-KW"/>
</dbReference>
<sequence length="294" mass="33371">MELLQLKYFQTVAYTEHISNAAKQLKIAQPSLSLTIKRLEDELGTSLFDRKGRNIQLSSSGKILLKHVNRIFIELENAQAEIEREEHHLAHMIKIAISNPRFLSGLISEFINRAPETTIIQSIRGKTDILSSLKRGDIELGIAGDTVQDEELESCLLVNEDIVLALPSNHRLTGEAELSLHHVADDPFITLANNEEYRTFTSMLCERAGFIPKSAFEVDSNLLVEIIKLDQGVALLPVSSCRTLGLNYRPLADHSATYPVRLYWRKNKVMTSSTDDLRNFIVSYYKEHHDLFRI</sequence>
<evidence type="ECO:0000256" key="4">
    <source>
        <dbReference type="ARBA" id="ARBA00023163"/>
    </source>
</evidence>
<dbReference type="InterPro" id="IPR036388">
    <property type="entry name" value="WH-like_DNA-bd_sf"/>
</dbReference>
<dbReference type="PRINTS" id="PR00039">
    <property type="entry name" value="HTHLYSR"/>
</dbReference>
<dbReference type="InterPro" id="IPR005119">
    <property type="entry name" value="LysR_subst-bd"/>
</dbReference>
<dbReference type="EMBL" id="LGUE01000001">
    <property type="protein sequence ID" value="KON91405.1"/>
    <property type="molecule type" value="Genomic_DNA"/>
</dbReference>
<evidence type="ECO:0000256" key="3">
    <source>
        <dbReference type="ARBA" id="ARBA00023125"/>
    </source>
</evidence>
<organism evidence="7 8">
    <name type="scientific">Rossellomorea marisflavi</name>
    <dbReference type="NCBI Taxonomy" id="189381"/>
    <lineage>
        <taxon>Bacteria</taxon>
        <taxon>Bacillati</taxon>
        <taxon>Bacillota</taxon>
        <taxon>Bacilli</taxon>
        <taxon>Bacillales</taxon>
        <taxon>Bacillaceae</taxon>
        <taxon>Rossellomorea</taxon>
    </lineage>
</organism>
<dbReference type="PROSITE" id="PS50931">
    <property type="entry name" value="HTH_LYSR"/>
    <property type="match status" value="1"/>
</dbReference>
<dbReference type="FunFam" id="1.10.10.10:FF:000001">
    <property type="entry name" value="LysR family transcriptional regulator"/>
    <property type="match status" value="1"/>
</dbReference>
<keyword evidence="2" id="KW-0805">Transcription regulation</keyword>
<gene>
    <name evidence="7" type="ORF">AF331_02460</name>
</gene>
<dbReference type="Pfam" id="PF03466">
    <property type="entry name" value="LysR_substrate"/>
    <property type="match status" value="1"/>
</dbReference>
<dbReference type="SUPFAM" id="SSF46785">
    <property type="entry name" value="Winged helix' DNA-binding domain"/>
    <property type="match status" value="1"/>
</dbReference>
<dbReference type="InterPro" id="IPR000847">
    <property type="entry name" value="LysR_HTH_N"/>
</dbReference>
<reference evidence="8" key="1">
    <citation type="submission" date="2015-07" db="EMBL/GenBank/DDBJ databases">
        <title>Fjat-14235 jcm11544.</title>
        <authorList>
            <person name="Liu B."/>
            <person name="Wang J."/>
            <person name="Zhu Y."/>
            <person name="Liu G."/>
            <person name="Chen Q."/>
            <person name="Chen Z."/>
            <person name="Lan J."/>
            <person name="Che J."/>
            <person name="Ge C."/>
            <person name="Shi H."/>
            <person name="Pan Z."/>
            <person name="Liu X."/>
        </authorList>
    </citation>
    <scope>NUCLEOTIDE SEQUENCE [LARGE SCALE GENOMIC DNA]</scope>
    <source>
        <strain evidence="8">JCM 11544</strain>
    </source>
</reference>
<dbReference type="PATRIC" id="fig|189381.12.peg.579"/>
<dbReference type="SUPFAM" id="SSF53850">
    <property type="entry name" value="Periplasmic binding protein-like II"/>
    <property type="match status" value="1"/>
</dbReference>
<protein>
    <submittedName>
        <fullName evidence="7">LysR family transcriptional regulator</fullName>
    </submittedName>
</protein>
<dbReference type="Gene3D" id="1.10.10.10">
    <property type="entry name" value="Winged helix-like DNA-binding domain superfamily/Winged helix DNA-binding domain"/>
    <property type="match status" value="1"/>
</dbReference>
<keyword evidence="3" id="KW-0238">DNA-binding</keyword>
<evidence type="ECO:0000256" key="2">
    <source>
        <dbReference type="ARBA" id="ARBA00023015"/>
    </source>
</evidence>
<evidence type="ECO:0000259" key="6">
    <source>
        <dbReference type="PROSITE" id="PS50931"/>
    </source>
</evidence>
<evidence type="ECO:0000256" key="5">
    <source>
        <dbReference type="SAM" id="Coils"/>
    </source>
</evidence>
<dbReference type="STRING" id="189381.GCA_900166615_03811"/>
<feature type="domain" description="HTH lysR-type" evidence="6">
    <location>
        <begin position="1"/>
        <end position="58"/>
    </location>
</feature>
<keyword evidence="5" id="KW-0175">Coiled coil</keyword>
<proteinExistence type="inferred from homology"/>
<dbReference type="Pfam" id="PF00126">
    <property type="entry name" value="HTH_1"/>
    <property type="match status" value="1"/>
</dbReference>
<comment type="caution">
    <text evidence="7">The sequence shown here is derived from an EMBL/GenBank/DDBJ whole genome shotgun (WGS) entry which is preliminary data.</text>
</comment>
<feature type="coiled-coil region" evidence="5">
    <location>
        <begin position="68"/>
        <end position="95"/>
    </location>
</feature>
<keyword evidence="4" id="KW-0804">Transcription</keyword>
<dbReference type="InterPro" id="IPR036390">
    <property type="entry name" value="WH_DNA-bd_sf"/>
</dbReference>
<dbReference type="RefSeq" id="WP_053426608.1">
    <property type="nucleotide sequence ID" value="NZ_JAMQJB010000002.1"/>
</dbReference>
<dbReference type="Proteomes" id="UP000037405">
    <property type="component" value="Unassembled WGS sequence"/>
</dbReference>
<accession>A0A0M0GNA2</accession>
<evidence type="ECO:0000313" key="7">
    <source>
        <dbReference type="EMBL" id="KON91405.1"/>
    </source>
</evidence>
<comment type="similarity">
    <text evidence="1">Belongs to the LysR transcriptional regulatory family.</text>
</comment>
<dbReference type="GO" id="GO:0003700">
    <property type="term" value="F:DNA-binding transcription factor activity"/>
    <property type="evidence" value="ECO:0007669"/>
    <property type="project" value="InterPro"/>
</dbReference>
<evidence type="ECO:0000256" key="1">
    <source>
        <dbReference type="ARBA" id="ARBA00009437"/>
    </source>
</evidence>
<dbReference type="OrthoDB" id="9803735at2"/>
<name>A0A0M0GNA2_9BACI</name>
<dbReference type="PANTHER" id="PTHR30346:SF28">
    <property type="entry name" value="HTH-TYPE TRANSCRIPTIONAL REGULATOR CYNR"/>
    <property type="match status" value="1"/>
</dbReference>
<keyword evidence="8" id="KW-1185">Reference proteome</keyword>
<dbReference type="Gene3D" id="3.40.190.290">
    <property type="match status" value="1"/>
</dbReference>